<organism evidence="3 4">
    <name type="scientific">Brachybacterium kimchii</name>
    <dbReference type="NCBI Taxonomy" id="2942909"/>
    <lineage>
        <taxon>Bacteria</taxon>
        <taxon>Bacillati</taxon>
        <taxon>Actinomycetota</taxon>
        <taxon>Actinomycetes</taxon>
        <taxon>Micrococcales</taxon>
        <taxon>Dermabacteraceae</taxon>
        <taxon>Brachybacterium</taxon>
    </lineage>
</organism>
<protein>
    <submittedName>
        <fullName evidence="3">Nickel pincer cofactor biosynthesis protein LarB</fullName>
    </submittedName>
</protein>
<dbReference type="Proteomes" id="UP001055868">
    <property type="component" value="Chromosome"/>
</dbReference>
<feature type="region of interest" description="Disordered" evidence="1">
    <location>
        <begin position="57"/>
        <end position="91"/>
    </location>
</feature>
<reference evidence="3" key="1">
    <citation type="submission" date="2022-05" db="EMBL/GenBank/DDBJ databases">
        <title>Genomic analysis of Brachybacterium sp. CBA3104.</title>
        <authorList>
            <person name="Roh S.W."/>
            <person name="Kim Y.B."/>
            <person name="Kim Y."/>
        </authorList>
    </citation>
    <scope>NUCLEOTIDE SEQUENCE</scope>
    <source>
        <strain evidence="3">CBA3104</strain>
    </source>
</reference>
<evidence type="ECO:0000256" key="1">
    <source>
        <dbReference type="SAM" id="MobiDB-lite"/>
    </source>
</evidence>
<dbReference type="SMART" id="SM01001">
    <property type="entry name" value="AIRC"/>
    <property type="match status" value="1"/>
</dbReference>
<dbReference type="SUPFAM" id="SSF52255">
    <property type="entry name" value="N5-CAIR mutase (phosphoribosylaminoimidazole carboxylase, PurE)"/>
    <property type="match status" value="1"/>
</dbReference>
<dbReference type="InterPro" id="IPR039476">
    <property type="entry name" value="P2CMN_synthase_LarB"/>
</dbReference>
<dbReference type="EMBL" id="CP097218">
    <property type="protein sequence ID" value="UQN28670.1"/>
    <property type="molecule type" value="Genomic_DNA"/>
</dbReference>
<gene>
    <name evidence="3" type="primary">larB</name>
    <name evidence="3" type="ORF">M4486_13665</name>
</gene>
<dbReference type="RefSeq" id="WP_249477798.1">
    <property type="nucleotide sequence ID" value="NZ_CP097218.1"/>
</dbReference>
<evidence type="ECO:0000313" key="4">
    <source>
        <dbReference type="Proteomes" id="UP001055868"/>
    </source>
</evidence>
<evidence type="ECO:0000313" key="3">
    <source>
        <dbReference type="EMBL" id="UQN28670.1"/>
    </source>
</evidence>
<dbReference type="Pfam" id="PF00731">
    <property type="entry name" value="AIRC"/>
    <property type="match status" value="1"/>
</dbReference>
<name>A0ABY4N5K3_9MICO</name>
<dbReference type="InterPro" id="IPR000031">
    <property type="entry name" value="PurE_dom"/>
</dbReference>
<dbReference type="Gene3D" id="3.40.50.1970">
    <property type="match status" value="1"/>
</dbReference>
<keyword evidence="4" id="KW-1185">Reference proteome</keyword>
<feature type="compositionally biased region" description="Low complexity" evidence="1">
    <location>
        <begin position="70"/>
        <end position="80"/>
    </location>
</feature>
<sequence length="277" mass="27780">MSGSADGVIDGLVTLDLDRARRRGAPEAVLCDGKTVAQVGAIAREYARLIAAHDARPVPDVGTAPDERAAPPGATAPAGETTRDEGPAPLGPILFTRADEERAHAVLEALPDAHHDPEARLLAWPPQPPAPSGGLVIVACAGTSDLPVAREALLTAQHLGRPARLIADIGIAGLHRLQARLPELREAACVIVAAGMDGALPTVVAGQVAAPVVALPTSVGYGVAAGGVTAALTMLSGCAPGIGVVNIDNGYGAGHLAAQIARWAPGPGTDPGTDPRG</sequence>
<dbReference type="PANTHER" id="PTHR43064:SF1">
    <property type="entry name" value="SLL1489 PROTEIN"/>
    <property type="match status" value="1"/>
</dbReference>
<evidence type="ECO:0000259" key="2">
    <source>
        <dbReference type="SMART" id="SM01001"/>
    </source>
</evidence>
<feature type="domain" description="PurE" evidence="2">
    <location>
        <begin position="134"/>
        <end position="266"/>
    </location>
</feature>
<dbReference type="PANTHER" id="PTHR43064">
    <property type="entry name" value="PHOSPHORIBOSYLAMINOIMIDAZOLE CARBOXYLASE-RELATED"/>
    <property type="match status" value="1"/>
</dbReference>
<accession>A0ABY4N5K3</accession>
<proteinExistence type="predicted"/>
<dbReference type="NCBIfam" id="NF033503">
    <property type="entry name" value="LarB"/>
    <property type="match status" value="1"/>
</dbReference>